<dbReference type="Gene3D" id="2.40.33.10">
    <property type="entry name" value="PK beta-barrel domain-like"/>
    <property type="match status" value="4"/>
</dbReference>
<dbReference type="InterPro" id="IPR036918">
    <property type="entry name" value="Pyrv_Knase_C_sf"/>
</dbReference>
<evidence type="ECO:0000313" key="19">
    <source>
        <dbReference type="Proteomes" id="UP000256970"/>
    </source>
</evidence>
<evidence type="ECO:0000256" key="12">
    <source>
        <dbReference type="ARBA" id="ARBA00023317"/>
    </source>
</evidence>
<dbReference type="EMBL" id="FNXT01001243">
    <property type="protein sequence ID" value="SZX75836.1"/>
    <property type="molecule type" value="Genomic_DNA"/>
</dbReference>
<feature type="region of interest" description="Disordered" evidence="15">
    <location>
        <begin position="1839"/>
        <end position="1870"/>
    </location>
</feature>
<feature type="compositionally biased region" description="Gly residues" evidence="15">
    <location>
        <begin position="1850"/>
        <end position="1868"/>
    </location>
</feature>
<keyword evidence="10 14" id="KW-0460">Magnesium</keyword>
<feature type="domain" description="Pyruvate kinase C-terminal" evidence="17">
    <location>
        <begin position="1147"/>
        <end position="1232"/>
    </location>
</feature>
<dbReference type="EC" id="2.7.1.40" evidence="4 14"/>
<keyword evidence="8 14" id="KW-0418">Kinase</keyword>
<dbReference type="FunFam" id="2.40.33.10:FF:000001">
    <property type="entry name" value="Pyruvate kinase"/>
    <property type="match status" value="2"/>
</dbReference>
<dbReference type="Gene3D" id="3.40.1380.20">
    <property type="entry name" value="Pyruvate kinase, C-terminal domain"/>
    <property type="match status" value="4"/>
</dbReference>
<feature type="domain" description="Pyruvate kinase barrel" evidence="16">
    <location>
        <begin position="242"/>
        <end position="576"/>
    </location>
</feature>
<dbReference type="InterPro" id="IPR015795">
    <property type="entry name" value="Pyrv_Knase_C"/>
</dbReference>
<comment type="pathway">
    <text evidence="2 14">Carbohydrate degradation; glycolysis; pyruvate from D-glyceraldehyde 3-phosphate: step 5/5.</text>
</comment>
<keyword evidence="19" id="KW-1185">Reference proteome</keyword>
<protein>
    <recommendedName>
        <fullName evidence="4 14">Pyruvate kinase</fullName>
        <ecNumber evidence="4 14">2.7.1.40</ecNumber>
    </recommendedName>
</protein>
<dbReference type="InterPro" id="IPR040442">
    <property type="entry name" value="Pyrv_kinase-like_dom_sf"/>
</dbReference>
<keyword evidence="11 14" id="KW-0324">Glycolysis</keyword>
<dbReference type="PROSITE" id="PS00110">
    <property type="entry name" value="PYRUVATE_KINASE"/>
    <property type="match status" value="1"/>
</dbReference>
<gene>
    <name evidence="18" type="ORF">BQ4739_LOCUS16180</name>
</gene>
<comment type="cofactor">
    <cofactor evidence="1">
        <name>K(+)</name>
        <dbReference type="ChEBI" id="CHEBI:29103"/>
    </cofactor>
</comment>
<dbReference type="SUPFAM" id="SSF50800">
    <property type="entry name" value="PK beta-barrel domain-like"/>
    <property type="match status" value="3"/>
</dbReference>
<feature type="domain" description="Pyruvate kinase barrel" evidence="16">
    <location>
        <begin position="1952"/>
        <end position="2287"/>
    </location>
</feature>
<dbReference type="SUPFAM" id="SSF52935">
    <property type="entry name" value="PK C-terminal domain-like"/>
    <property type="match status" value="4"/>
</dbReference>
<evidence type="ECO:0000256" key="11">
    <source>
        <dbReference type="ARBA" id="ARBA00023152"/>
    </source>
</evidence>
<evidence type="ECO:0000259" key="16">
    <source>
        <dbReference type="Pfam" id="PF00224"/>
    </source>
</evidence>
<dbReference type="InterPro" id="IPR015793">
    <property type="entry name" value="Pyrv_Knase_brl"/>
</dbReference>
<feature type="domain" description="Pyruvate kinase barrel" evidence="16">
    <location>
        <begin position="790"/>
        <end position="1033"/>
    </location>
</feature>
<feature type="domain" description="Pyruvate kinase C-terminal" evidence="17">
    <location>
        <begin position="1726"/>
        <end position="1799"/>
    </location>
</feature>
<dbReference type="NCBIfam" id="TIGR01064">
    <property type="entry name" value="pyruv_kin"/>
    <property type="match status" value="3"/>
</dbReference>
<dbReference type="Pfam" id="PF00224">
    <property type="entry name" value="PK"/>
    <property type="match status" value="5"/>
</dbReference>
<dbReference type="InterPro" id="IPR015806">
    <property type="entry name" value="Pyrv_Knase_insert_dom_sf"/>
</dbReference>
<feature type="compositionally biased region" description="Low complexity" evidence="15">
    <location>
        <begin position="117"/>
        <end position="137"/>
    </location>
</feature>
<sequence length="2522" mass="264723">MAEQHFTRIPSMGLPSVYHQGHGGHFEDTPLPGVAAAAGSSTAATAATSSGAPSFTALSSSLPPSLMGPGLSMIGSALPSIDALAKLRKGLAPEELQAAFARRDKGAWRARGIYIHSSSSSSSGSSSRSSNSAAAADARARAAGHGDCREAGLAVAEVQASLNQPFAAAAAAAASAAAAAITCRCCCREAALAVAKAQASRDWSPEYVPPSIVPQRFKKGTLLRKAAAVSPAMILKEVSMARKTKVVCTLGPACWSEEGLAELLDAGMNVARFNFSHGDHAGHGEVLTRLRKVAASKGKLISYALDTKGPEIRTAMLKGGKDIMLEKGQQVVVVAVGPEAYTSWEGYVEQDTGRAVIGLSYDKLCQFLKPGNTILLSDGTITIQVKEVLDDKRLLGVCLNSHKLGQRKNCNLPGVLVDLPVLGPKDVEDVQGFAAKNNMDYIFASFVQSADDVRFIRKVLAEAGAPHIQIIAKIESQAGLANFDDILAAVDGVMVARGDLAMEIPPEKVALAQKMMINKCQAFGKLVICATQMMESMIDNPVPSRAEVTDVANAVFDGTGAVMLSGETANGKHPALVVATMGALTANAELAVDYKEQYHAIRANNAGMEPISSAESLCAGVCQQALGFCSDKDGDGVIELGEGCLIVVLSGGGVAARLISKYRPPCPILVVSDSEVVLRGLAGCYGIVPCKVDSLSADPDAAVHIGVRYAMEEGLLHDGMKVLQVTGPGGCADANPIVTTENLGLGANSFIQKREAPRYRSAFAGSITPWRLNVKLNKEVMGHSTPAAYRGAKIIATLGPATWTPEGMARLLAADVDVVRFNVKHQTPAENQLLLDMWRAVAGQEWAQQQQRLGLAGLVAADASPVGIMVSIRGHEVRSARLALGQAVAVAPGETVEFEGVGEDYIRWTGGRLGPGFVKVGLSLRNVGLAAKPGDIIQVDDGDLKVQVTEVTGPTSVRGTALNAHTLREMALVHVKGAFRHEEAVLSARDRVDIRFAAQNQVTFVSVPFVRSAADVLAVGAAAALRGDSVELLDEEGGRGVKVPLAQKWLVQKARLAARPVMVAGQLMEGMASAPRPSRPEITDVVNAVYDGADAVVLMQETSCGQFAGECVATTARIMADAEGSLDHGGNYSHMRNFTPKPLPTIEAAASSAVESVIDCQGCLLALLTDSSAPVRMAAKYRPGVPLLVLTRQAKVAAACSMIHGTVTVVVGPEARAAGKNDLIKLAVDLSRKLAQSAGLPQFLAGDGHSDTMVLLSGPPGDPFLDVHNFNGAQVAALVFGDESAALSQPVGYRGEHTLSMRSTKVGLDLITAPVKAARKTKIICTLGPACWSEEGLAELLDAGMNVARFNFSHGDHAGHGEVLARLRKVITDKGAHHVATMLDTKGPEIRTAMLKGGSIDLKAGQQVVVVAVGPEAYTSWEGYVEQDTGRAVIGLSYDKLCRDVRPGGRILLADGSITIKVLEILDDTKLLGSCLNSKTLGQRKNCNLPGVLVDLPVLGPKDVEDVQGFAAKNGMDFVAASFVQSADDVRFIRKVLDEAGGQAVGIISKIESWHGVTNFDDILAVTDGIMVARGDLAMEVPSEKVALAQKMMTTKANIAGKFVVTATQMLESMTASPLPTRAEMTDVANAVFDGTDAVMLSGETANGAWPTLAVSTMARIVTNAEVGVNSYQHFSYIREFTDRPMTSRQALLANVARNVVDTDAGLVLLAASGRHSLEASLEYVRHVVKYRPRAPVLLITQDAQLARACAPWYGVIPKLFDEVPRSAASLEQELFLEEVVMAAVRQGLCPAGKQVVCALQTHQPALAEAVGVAQSTDEAEVPMLRFKVAPGKAEDPRLAYKQARSHSGSGSGSGGRMPHSGSGGKLGSAGRLSGAAKLGSMGALANAFSVQPSAGSFVSGGGAAAAVGGGGGGGGGSGRVRDSEAYWQKTLSLRNTSIALEDILQDEHNPRKTKVVCTLGPSCWSEEGLAELLDAGMNVARFNFSHGDHAGHGEVLQRLRAVAAAKGATISYLLDTKGPEIRTAMLRGGENLALSKDQEVLLVAVGAAYKTWEGGVNPETGIAEIGISYEKLAQSVAPGNMIKIADGGLSVQVTEVLDAKRVKGICLNSKSIGQNKNVNLPGVHVDLPVLTRKDIADLVNFAVRHGMDFVAASFVQSGDDVRFIREVLDRSGGSYVKVIAKIENEAGLEHYDDILSVTDGIMVARGDLAMEVPSEKVALAQKMMITKANIAGKFVITATQMLESMTASPLPTRAEMTDVANAVFDGTDAVMLSGETANGSFPGLAVSTMARIVTNAEIANSYYSSCNFMMDHTSKPFSRLEAMAAAVCGSVTDANAQLVVVLSATGQAPRLIAKYRPFVPQVVVSNNAVVLRESTIHFGQYGMQVEALEDATQLALQAMDWAHEKKLWGGVGAVLVVAGHYEANADMMPTLRAINIGGEDDAAAAAAADVLGSLQLEQATPPHAAAQQQPAVIPEDLAPFVVAEGEGELGEAELVRALSSRMSMRRGSIGTPLRRQFSKAA</sequence>
<dbReference type="NCBIfam" id="NF004491">
    <property type="entry name" value="PRK05826.1"/>
    <property type="match status" value="3"/>
</dbReference>
<feature type="domain" description="Pyruvate kinase barrel" evidence="16">
    <location>
        <begin position="1042"/>
        <end position="1112"/>
    </location>
</feature>
<comment type="similarity">
    <text evidence="3 14">Belongs to the pyruvate kinase family.</text>
</comment>
<keyword evidence="6" id="KW-0479">Metal-binding</keyword>
<comment type="catalytic activity">
    <reaction evidence="13 14">
        <text>pyruvate + ATP = phosphoenolpyruvate + ADP + H(+)</text>
        <dbReference type="Rhea" id="RHEA:18157"/>
        <dbReference type="ChEBI" id="CHEBI:15361"/>
        <dbReference type="ChEBI" id="CHEBI:15378"/>
        <dbReference type="ChEBI" id="CHEBI:30616"/>
        <dbReference type="ChEBI" id="CHEBI:58702"/>
        <dbReference type="ChEBI" id="CHEBI:456216"/>
        <dbReference type="EC" id="2.7.1.40"/>
    </reaction>
</comment>
<evidence type="ECO:0000256" key="3">
    <source>
        <dbReference type="ARBA" id="ARBA00008663"/>
    </source>
</evidence>
<feature type="domain" description="Pyruvate kinase C-terminal" evidence="17">
    <location>
        <begin position="2322"/>
        <end position="2424"/>
    </location>
</feature>
<dbReference type="InterPro" id="IPR011037">
    <property type="entry name" value="Pyrv_Knase-like_insert_dom_sf"/>
</dbReference>
<feature type="region of interest" description="Disordered" evidence="15">
    <location>
        <begin position="117"/>
        <end position="138"/>
    </location>
</feature>
<evidence type="ECO:0000313" key="18">
    <source>
        <dbReference type="EMBL" id="SZX75836.1"/>
    </source>
</evidence>
<dbReference type="Gene3D" id="3.20.20.60">
    <property type="entry name" value="Phosphoenolpyruvate-binding domains"/>
    <property type="match status" value="5"/>
</dbReference>
<feature type="domain" description="Pyruvate kinase barrel" evidence="16">
    <location>
        <begin position="1319"/>
        <end position="1655"/>
    </location>
</feature>
<keyword evidence="12" id="KW-0670">Pyruvate</keyword>
<evidence type="ECO:0000256" key="7">
    <source>
        <dbReference type="ARBA" id="ARBA00022741"/>
    </source>
</evidence>
<dbReference type="InterPro" id="IPR018209">
    <property type="entry name" value="Pyrv_Knase_AS"/>
</dbReference>
<organism evidence="18 19">
    <name type="scientific">Tetradesmus obliquus</name>
    <name type="common">Green alga</name>
    <name type="synonym">Acutodesmus obliquus</name>
    <dbReference type="NCBI Taxonomy" id="3088"/>
    <lineage>
        <taxon>Eukaryota</taxon>
        <taxon>Viridiplantae</taxon>
        <taxon>Chlorophyta</taxon>
        <taxon>core chlorophytes</taxon>
        <taxon>Chlorophyceae</taxon>
        <taxon>CS clade</taxon>
        <taxon>Sphaeropleales</taxon>
        <taxon>Scenedesmaceae</taxon>
        <taxon>Tetradesmus</taxon>
    </lineage>
</organism>
<dbReference type="Proteomes" id="UP000256970">
    <property type="component" value="Unassembled WGS sequence"/>
</dbReference>
<dbReference type="InterPro" id="IPR015813">
    <property type="entry name" value="Pyrv/PenolPyrv_kinase-like_dom"/>
</dbReference>
<evidence type="ECO:0000256" key="10">
    <source>
        <dbReference type="ARBA" id="ARBA00022842"/>
    </source>
</evidence>
<dbReference type="GO" id="GO:0030955">
    <property type="term" value="F:potassium ion binding"/>
    <property type="evidence" value="ECO:0007669"/>
    <property type="project" value="InterPro"/>
</dbReference>
<keyword evidence="9" id="KW-0067">ATP-binding</keyword>
<evidence type="ECO:0000256" key="1">
    <source>
        <dbReference type="ARBA" id="ARBA00001958"/>
    </source>
</evidence>
<evidence type="ECO:0000256" key="5">
    <source>
        <dbReference type="ARBA" id="ARBA00022679"/>
    </source>
</evidence>
<reference evidence="18 19" key="1">
    <citation type="submission" date="2016-10" db="EMBL/GenBank/DDBJ databases">
        <authorList>
            <person name="Cai Z."/>
        </authorList>
    </citation>
    <scope>NUCLEOTIDE SEQUENCE [LARGE SCALE GENOMIC DNA]</scope>
</reference>
<dbReference type="SUPFAM" id="SSF51621">
    <property type="entry name" value="Phosphoenolpyruvate/pyruvate domain"/>
    <property type="match status" value="4"/>
</dbReference>
<keyword evidence="5 14" id="KW-0808">Transferase</keyword>
<dbReference type="GO" id="GO:0005524">
    <property type="term" value="F:ATP binding"/>
    <property type="evidence" value="ECO:0007669"/>
    <property type="project" value="UniProtKB-KW"/>
</dbReference>
<evidence type="ECO:0000259" key="17">
    <source>
        <dbReference type="Pfam" id="PF02887"/>
    </source>
</evidence>
<evidence type="ECO:0000256" key="4">
    <source>
        <dbReference type="ARBA" id="ARBA00012142"/>
    </source>
</evidence>
<dbReference type="UniPathway" id="UPA00109">
    <property type="reaction ID" value="UER00188"/>
</dbReference>
<feature type="domain" description="Pyruvate kinase C-terminal" evidence="17">
    <location>
        <begin position="645"/>
        <end position="727"/>
    </location>
</feature>
<evidence type="ECO:0000256" key="6">
    <source>
        <dbReference type="ARBA" id="ARBA00022723"/>
    </source>
</evidence>
<evidence type="ECO:0000256" key="2">
    <source>
        <dbReference type="ARBA" id="ARBA00004997"/>
    </source>
</evidence>
<dbReference type="GO" id="GO:0004743">
    <property type="term" value="F:pyruvate kinase activity"/>
    <property type="evidence" value="ECO:0007669"/>
    <property type="project" value="UniProtKB-EC"/>
</dbReference>
<dbReference type="PRINTS" id="PR01050">
    <property type="entry name" value="PYRUVTKNASE"/>
</dbReference>
<keyword evidence="7" id="KW-0547">Nucleotide-binding</keyword>
<evidence type="ECO:0000256" key="15">
    <source>
        <dbReference type="SAM" id="MobiDB-lite"/>
    </source>
</evidence>
<name>A0A383WGH6_TETOB</name>
<dbReference type="GO" id="GO:0016301">
    <property type="term" value="F:kinase activity"/>
    <property type="evidence" value="ECO:0007669"/>
    <property type="project" value="UniProtKB-KW"/>
</dbReference>
<evidence type="ECO:0000256" key="8">
    <source>
        <dbReference type="ARBA" id="ARBA00022777"/>
    </source>
</evidence>
<proteinExistence type="inferred from homology"/>
<accession>A0A383WGH6</accession>
<dbReference type="PANTHER" id="PTHR11817">
    <property type="entry name" value="PYRUVATE KINASE"/>
    <property type="match status" value="1"/>
</dbReference>
<evidence type="ECO:0000256" key="14">
    <source>
        <dbReference type="RuleBase" id="RU000504"/>
    </source>
</evidence>
<dbReference type="Pfam" id="PF02887">
    <property type="entry name" value="PK_C"/>
    <property type="match status" value="4"/>
</dbReference>
<dbReference type="STRING" id="3088.A0A383WGH6"/>
<evidence type="ECO:0000256" key="9">
    <source>
        <dbReference type="ARBA" id="ARBA00022840"/>
    </source>
</evidence>
<evidence type="ECO:0000256" key="13">
    <source>
        <dbReference type="ARBA" id="ARBA00048152"/>
    </source>
</evidence>
<dbReference type="GO" id="GO:0000287">
    <property type="term" value="F:magnesium ion binding"/>
    <property type="evidence" value="ECO:0007669"/>
    <property type="project" value="InterPro"/>
</dbReference>
<dbReference type="InterPro" id="IPR001697">
    <property type="entry name" value="Pyr_Knase"/>
</dbReference>